<dbReference type="EMBL" id="BAABME010016219">
    <property type="protein sequence ID" value="GAA0145005.1"/>
    <property type="molecule type" value="Genomic_DNA"/>
</dbReference>
<organism evidence="2 3">
    <name type="scientific">Lithospermum erythrorhizon</name>
    <name type="common">Purple gromwell</name>
    <name type="synonym">Lithospermum officinale var. erythrorhizon</name>
    <dbReference type="NCBI Taxonomy" id="34254"/>
    <lineage>
        <taxon>Eukaryota</taxon>
        <taxon>Viridiplantae</taxon>
        <taxon>Streptophyta</taxon>
        <taxon>Embryophyta</taxon>
        <taxon>Tracheophyta</taxon>
        <taxon>Spermatophyta</taxon>
        <taxon>Magnoliopsida</taxon>
        <taxon>eudicotyledons</taxon>
        <taxon>Gunneridae</taxon>
        <taxon>Pentapetalae</taxon>
        <taxon>asterids</taxon>
        <taxon>lamiids</taxon>
        <taxon>Boraginales</taxon>
        <taxon>Boraginaceae</taxon>
        <taxon>Boraginoideae</taxon>
        <taxon>Lithospermeae</taxon>
        <taxon>Lithospermum</taxon>
    </lineage>
</organism>
<protein>
    <submittedName>
        <fullName evidence="2">Uncharacterized protein</fullName>
    </submittedName>
</protein>
<feature type="compositionally biased region" description="Basic residues" evidence="1">
    <location>
        <begin position="31"/>
        <end position="41"/>
    </location>
</feature>
<feature type="compositionally biased region" description="Polar residues" evidence="1">
    <location>
        <begin position="69"/>
        <end position="89"/>
    </location>
</feature>
<name>A0AAV3P0C7_LITER</name>
<accession>A0AAV3P0C7</accession>
<evidence type="ECO:0000313" key="2">
    <source>
        <dbReference type="EMBL" id="GAA0145005.1"/>
    </source>
</evidence>
<proteinExistence type="predicted"/>
<dbReference type="AlphaFoldDB" id="A0AAV3P0C7"/>
<gene>
    <name evidence="2" type="ORF">LIER_36053</name>
</gene>
<keyword evidence="3" id="KW-1185">Reference proteome</keyword>
<comment type="caution">
    <text evidence="2">The sequence shown here is derived from an EMBL/GenBank/DDBJ whole genome shotgun (WGS) entry which is preliminary data.</text>
</comment>
<evidence type="ECO:0000256" key="1">
    <source>
        <dbReference type="SAM" id="MobiDB-lite"/>
    </source>
</evidence>
<feature type="compositionally biased region" description="Basic and acidic residues" evidence="1">
    <location>
        <begin position="9"/>
        <end position="27"/>
    </location>
</feature>
<feature type="region of interest" description="Disordered" evidence="1">
    <location>
        <begin position="1"/>
        <end position="106"/>
    </location>
</feature>
<evidence type="ECO:0000313" key="3">
    <source>
        <dbReference type="Proteomes" id="UP001454036"/>
    </source>
</evidence>
<sequence>MVRKRTSRCHTEPQQEKEREKEDDKPEYYPCRKRKGNRSCPRRSLPSTVSEGGSRHAPSSRRSKGKATVSASQPAPYTTTKEGGSQAATIQRKKRKTGSSRVEESI</sequence>
<dbReference type="Proteomes" id="UP001454036">
    <property type="component" value="Unassembled WGS sequence"/>
</dbReference>
<reference evidence="2 3" key="1">
    <citation type="submission" date="2024-01" db="EMBL/GenBank/DDBJ databases">
        <title>The complete chloroplast genome sequence of Lithospermum erythrorhizon: insights into the phylogenetic relationship among Boraginaceae species and the maternal lineages of purple gromwells.</title>
        <authorList>
            <person name="Okada T."/>
            <person name="Watanabe K."/>
        </authorList>
    </citation>
    <scope>NUCLEOTIDE SEQUENCE [LARGE SCALE GENOMIC DNA]</scope>
</reference>